<dbReference type="PROSITE" id="PS50109">
    <property type="entry name" value="HIS_KIN"/>
    <property type="match status" value="1"/>
</dbReference>
<dbReference type="Pfam" id="PF02518">
    <property type="entry name" value="HATPase_c"/>
    <property type="match status" value="1"/>
</dbReference>
<dbReference type="PROSITE" id="PS50112">
    <property type="entry name" value="PAS"/>
    <property type="match status" value="1"/>
</dbReference>
<dbReference type="InterPro" id="IPR005467">
    <property type="entry name" value="His_kinase_dom"/>
</dbReference>
<dbReference type="SMART" id="SM00387">
    <property type="entry name" value="HATPase_c"/>
    <property type="match status" value="1"/>
</dbReference>
<keyword evidence="5" id="KW-0418">Kinase</keyword>
<evidence type="ECO:0000259" key="10">
    <source>
        <dbReference type="PROSITE" id="PS50113"/>
    </source>
</evidence>
<dbReference type="EC" id="2.7.13.3" evidence="2"/>
<feature type="domain" description="PAC" evidence="10">
    <location>
        <begin position="93"/>
        <end position="143"/>
    </location>
</feature>
<gene>
    <name evidence="11" type="primary">sasA_19</name>
    <name evidence="11" type="ORF">DYBT9623_02111</name>
</gene>
<feature type="coiled-coil region" evidence="7">
    <location>
        <begin position="134"/>
        <end position="193"/>
    </location>
</feature>
<dbReference type="CDD" id="cd00130">
    <property type="entry name" value="PAS"/>
    <property type="match status" value="1"/>
</dbReference>
<keyword evidence="4 11" id="KW-0808">Transferase</keyword>
<evidence type="ECO:0000313" key="12">
    <source>
        <dbReference type="Proteomes" id="UP000679725"/>
    </source>
</evidence>
<dbReference type="Pfam" id="PF00512">
    <property type="entry name" value="HisKA"/>
    <property type="match status" value="1"/>
</dbReference>
<dbReference type="InterPro" id="IPR003661">
    <property type="entry name" value="HisK_dim/P_dom"/>
</dbReference>
<dbReference type="EMBL" id="CAJRAU010000002">
    <property type="protein sequence ID" value="CAG5069375.1"/>
    <property type="molecule type" value="Genomic_DNA"/>
</dbReference>
<sequence length="425" mass="48643">MFDTDILIHTQVITRHIEMLDALFKHATEGIVVVDKSASIVMLNPKARELFGYHDQELIGKKIETLIPQRYSKNHVGYRDTYLEMPRARGMGHMMDLFARRRDGSEFPVEVSLSPFKTSDGEFVVSFVIDITERKKQENRIIEANLEIQKLNAELEERVEQRTRELALAIQRVEQSQEEVIRALKKERELNNMKSQFVTIASHEFRTPLATILSSASLIGRYPKTEDEEKRQKHVQRIKSTVANLTEILNDFLSIGKLEEGRVKSIPVQTNLREFSQNLIEEIRNQCKEGQIIYFDYKGAEEVWLDKQLLRNVLFNLLSNAIKYSEAGKSIYLRIKTGEQSIDIQVEDQGIGIPQTDQLHIFDRFFRAQNAGNTQGTGLGLNIVQNYMDLMGGKVDFTSDTGKGTIFNLFLPNHAPAGPVIETDI</sequence>
<dbReference type="InterPro" id="IPR001610">
    <property type="entry name" value="PAC"/>
</dbReference>
<dbReference type="Proteomes" id="UP000679725">
    <property type="component" value="Unassembled WGS sequence"/>
</dbReference>
<evidence type="ECO:0000256" key="3">
    <source>
        <dbReference type="ARBA" id="ARBA00022553"/>
    </source>
</evidence>
<dbReference type="SUPFAM" id="SSF55874">
    <property type="entry name" value="ATPase domain of HSP90 chaperone/DNA topoisomerase II/histidine kinase"/>
    <property type="match status" value="1"/>
</dbReference>
<dbReference type="PANTHER" id="PTHR43711">
    <property type="entry name" value="TWO-COMPONENT HISTIDINE KINASE"/>
    <property type="match status" value="1"/>
</dbReference>
<accession>A0ABM8UPI2</accession>
<dbReference type="PROSITE" id="PS50113">
    <property type="entry name" value="PAC"/>
    <property type="match status" value="1"/>
</dbReference>
<dbReference type="InterPro" id="IPR036097">
    <property type="entry name" value="HisK_dim/P_sf"/>
</dbReference>
<protein>
    <recommendedName>
        <fullName evidence="2">histidine kinase</fullName>
        <ecNumber evidence="2">2.7.13.3</ecNumber>
    </recommendedName>
</protein>
<comment type="catalytic activity">
    <reaction evidence="1">
        <text>ATP + protein L-histidine = ADP + protein N-phospho-L-histidine.</text>
        <dbReference type="EC" id="2.7.13.3"/>
    </reaction>
</comment>
<evidence type="ECO:0000256" key="2">
    <source>
        <dbReference type="ARBA" id="ARBA00012438"/>
    </source>
</evidence>
<comment type="caution">
    <text evidence="11">The sequence shown here is derived from an EMBL/GenBank/DDBJ whole genome shotgun (WGS) entry which is preliminary data.</text>
</comment>
<dbReference type="InterPro" id="IPR036890">
    <property type="entry name" value="HATPase_C_sf"/>
</dbReference>
<dbReference type="SMART" id="SM00086">
    <property type="entry name" value="PAC"/>
    <property type="match status" value="2"/>
</dbReference>
<dbReference type="SMART" id="SM00091">
    <property type="entry name" value="PAS"/>
    <property type="match status" value="1"/>
</dbReference>
<evidence type="ECO:0000256" key="4">
    <source>
        <dbReference type="ARBA" id="ARBA00022679"/>
    </source>
</evidence>
<keyword evidence="7" id="KW-0175">Coiled coil</keyword>
<dbReference type="PANTHER" id="PTHR43711:SF26">
    <property type="entry name" value="SENSOR HISTIDINE KINASE RCSC"/>
    <property type="match status" value="1"/>
</dbReference>
<dbReference type="InterPro" id="IPR000700">
    <property type="entry name" value="PAS-assoc_C"/>
</dbReference>
<dbReference type="Gene3D" id="1.10.287.130">
    <property type="match status" value="1"/>
</dbReference>
<dbReference type="SMART" id="SM00388">
    <property type="entry name" value="HisKA"/>
    <property type="match status" value="1"/>
</dbReference>
<keyword evidence="3" id="KW-0597">Phosphoprotein</keyword>
<evidence type="ECO:0000259" key="8">
    <source>
        <dbReference type="PROSITE" id="PS50109"/>
    </source>
</evidence>
<feature type="domain" description="PAS" evidence="9">
    <location>
        <begin position="16"/>
        <end position="69"/>
    </location>
</feature>
<dbReference type="Gene3D" id="3.30.450.20">
    <property type="entry name" value="PAS domain"/>
    <property type="match status" value="1"/>
</dbReference>
<dbReference type="RefSeq" id="WP_215233449.1">
    <property type="nucleotide sequence ID" value="NZ_CAJRAU010000002.1"/>
</dbReference>
<dbReference type="SUPFAM" id="SSF47384">
    <property type="entry name" value="Homodimeric domain of signal transducing histidine kinase"/>
    <property type="match status" value="1"/>
</dbReference>
<dbReference type="InterPro" id="IPR050736">
    <property type="entry name" value="Sensor_HK_Regulatory"/>
</dbReference>
<dbReference type="NCBIfam" id="TIGR00229">
    <property type="entry name" value="sensory_box"/>
    <property type="match status" value="1"/>
</dbReference>
<dbReference type="SUPFAM" id="SSF55785">
    <property type="entry name" value="PYP-like sensor domain (PAS domain)"/>
    <property type="match status" value="1"/>
</dbReference>
<dbReference type="PRINTS" id="PR00344">
    <property type="entry name" value="BCTRLSENSOR"/>
</dbReference>
<reference evidence="11 12" key="1">
    <citation type="submission" date="2021-04" db="EMBL/GenBank/DDBJ databases">
        <authorList>
            <person name="Rodrigo-Torres L."/>
            <person name="Arahal R. D."/>
            <person name="Lucena T."/>
        </authorList>
    </citation>
    <scope>NUCLEOTIDE SEQUENCE [LARGE SCALE GENOMIC DNA]</scope>
    <source>
        <strain evidence="11 12">CECT 9623</strain>
    </source>
</reference>
<evidence type="ECO:0000313" key="11">
    <source>
        <dbReference type="EMBL" id="CAG5069375.1"/>
    </source>
</evidence>
<evidence type="ECO:0000256" key="6">
    <source>
        <dbReference type="ARBA" id="ARBA00023012"/>
    </source>
</evidence>
<organism evidence="11 12">
    <name type="scientific">Dyadobacter linearis</name>
    <dbReference type="NCBI Taxonomy" id="2823330"/>
    <lineage>
        <taxon>Bacteria</taxon>
        <taxon>Pseudomonadati</taxon>
        <taxon>Bacteroidota</taxon>
        <taxon>Cytophagia</taxon>
        <taxon>Cytophagales</taxon>
        <taxon>Spirosomataceae</taxon>
        <taxon>Dyadobacter</taxon>
    </lineage>
</organism>
<dbReference type="CDD" id="cd00075">
    <property type="entry name" value="HATPase"/>
    <property type="match status" value="1"/>
</dbReference>
<evidence type="ECO:0000256" key="1">
    <source>
        <dbReference type="ARBA" id="ARBA00000085"/>
    </source>
</evidence>
<feature type="domain" description="Histidine kinase" evidence="8">
    <location>
        <begin position="200"/>
        <end position="415"/>
    </location>
</feature>
<keyword evidence="6" id="KW-0902">Two-component regulatory system</keyword>
<keyword evidence="12" id="KW-1185">Reference proteome</keyword>
<evidence type="ECO:0000256" key="5">
    <source>
        <dbReference type="ARBA" id="ARBA00022777"/>
    </source>
</evidence>
<name>A0ABM8UPI2_9BACT</name>
<dbReference type="InterPro" id="IPR004358">
    <property type="entry name" value="Sig_transdc_His_kin-like_C"/>
</dbReference>
<dbReference type="InterPro" id="IPR000014">
    <property type="entry name" value="PAS"/>
</dbReference>
<dbReference type="Pfam" id="PF13426">
    <property type="entry name" value="PAS_9"/>
    <property type="match status" value="1"/>
</dbReference>
<dbReference type="InterPro" id="IPR003594">
    <property type="entry name" value="HATPase_dom"/>
</dbReference>
<dbReference type="CDD" id="cd00082">
    <property type="entry name" value="HisKA"/>
    <property type="match status" value="1"/>
</dbReference>
<evidence type="ECO:0000259" key="9">
    <source>
        <dbReference type="PROSITE" id="PS50112"/>
    </source>
</evidence>
<proteinExistence type="predicted"/>
<dbReference type="Gene3D" id="3.30.565.10">
    <property type="entry name" value="Histidine kinase-like ATPase, C-terminal domain"/>
    <property type="match status" value="1"/>
</dbReference>
<evidence type="ECO:0000256" key="7">
    <source>
        <dbReference type="SAM" id="Coils"/>
    </source>
</evidence>
<dbReference type="InterPro" id="IPR035965">
    <property type="entry name" value="PAS-like_dom_sf"/>
</dbReference>
<dbReference type="GO" id="GO:0016740">
    <property type="term" value="F:transferase activity"/>
    <property type="evidence" value="ECO:0007669"/>
    <property type="project" value="UniProtKB-KW"/>
</dbReference>